<name>A0A1B7WZ00_APHFL</name>
<gene>
    <name evidence="2" type="ORF">AN484_18340</name>
</gene>
<accession>A0A1B7WZ00</accession>
<dbReference type="Pfam" id="PF01610">
    <property type="entry name" value="DDE_Tnp_ISL3"/>
    <property type="match status" value="1"/>
</dbReference>
<proteinExistence type="predicted"/>
<evidence type="ECO:0000259" key="1">
    <source>
        <dbReference type="Pfam" id="PF01610"/>
    </source>
</evidence>
<protein>
    <recommendedName>
        <fullName evidence="1">Transposase IS204/IS1001/IS1096/IS1165 DDE domain-containing protein</fullName>
    </recommendedName>
</protein>
<feature type="domain" description="Transposase IS204/IS1001/IS1096/IS1165 DDE" evidence="1">
    <location>
        <begin position="3"/>
        <end position="105"/>
    </location>
</feature>
<comment type="caution">
    <text evidence="2">The sequence shown here is derived from an EMBL/GenBank/DDBJ whole genome shotgun (WGS) entry which is preliminary data.</text>
</comment>
<dbReference type="Proteomes" id="UP000092093">
    <property type="component" value="Unassembled WGS sequence"/>
</dbReference>
<sequence>MLNTQIVADIFYVMTQINKELDVERKREKQKVEDLIKKENTTDKSKYEEILAGLKNSKYPLLKNEDKLTEEQLEKLIQIKNVSPILKEMHEFKEKIRKIFNTTQDWYTLVIES</sequence>
<organism evidence="2 3">
    <name type="scientific">Aphanizomenon flos-aquae WA102</name>
    <dbReference type="NCBI Taxonomy" id="1710896"/>
    <lineage>
        <taxon>Bacteria</taxon>
        <taxon>Bacillati</taxon>
        <taxon>Cyanobacteriota</taxon>
        <taxon>Cyanophyceae</taxon>
        <taxon>Nostocales</taxon>
        <taxon>Aphanizomenonaceae</taxon>
        <taxon>Aphanizomenon</taxon>
    </lineage>
</organism>
<evidence type="ECO:0000313" key="2">
    <source>
        <dbReference type="EMBL" id="OBQ42345.1"/>
    </source>
</evidence>
<reference evidence="2 3" key="1">
    <citation type="submission" date="2015-09" db="EMBL/GenBank/DDBJ databases">
        <title>Aphanizomenon flos-aquae WA102.</title>
        <authorList>
            <person name="Driscoll C."/>
        </authorList>
    </citation>
    <scope>NUCLEOTIDE SEQUENCE [LARGE SCALE GENOMIC DNA]</scope>
    <source>
        <strain evidence="2">WA102</strain>
    </source>
</reference>
<dbReference type="InterPro" id="IPR002560">
    <property type="entry name" value="Transposase_DDE"/>
</dbReference>
<dbReference type="AlphaFoldDB" id="A0A1B7WZ00"/>
<evidence type="ECO:0000313" key="3">
    <source>
        <dbReference type="Proteomes" id="UP000092093"/>
    </source>
</evidence>
<dbReference type="EMBL" id="LJOW01000110">
    <property type="protein sequence ID" value="OBQ42345.1"/>
    <property type="molecule type" value="Genomic_DNA"/>
</dbReference>